<dbReference type="PANTHER" id="PTHR43316:SF3">
    <property type="entry name" value="HALOACID DEHALOGENASE, TYPE II (AFU_ORTHOLOGUE AFUA_2G07750)-RELATED"/>
    <property type="match status" value="1"/>
</dbReference>
<dbReference type="STRING" id="1287681.M7SDF1"/>
<name>M7SDF1_EUTLA</name>
<dbReference type="Proteomes" id="UP000012174">
    <property type="component" value="Unassembled WGS sequence"/>
</dbReference>
<evidence type="ECO:0000256" key="1">
    <source>
        <dbReference type="ARBA" id="ARBA00008106"/>
    </source>
</evidence>
<dbReference type="SUPFAM" id="SSF56784">
    <property type="entry name" value="HAD-like"/>
    <property type="match status" value="1"/>
</dbReference>
<evidence type="ECO:0000313" key="4">
    <source>
        <dbReference type="Proteomes" id="UP000012174"/>
    </source>
</evidence>
<dbReference type="PANTHER" id="PTHR43316">
    <property type="entry name" value="HYDROLASE, HALOACID DELAHOGENASE-RELATED"/>
    <property type="match status" value="1"/>
</dbReference>
<gene>
    <name evidence="3" type="ORF">UCREL1_10867</name>
</gene>
<dbReference type="InterPro" id="IPR036412">
    <property type="entry name" value="HAD-like_sf"/>
</dbReference>
<dbReference type="InterPro" id="IPR051540">
    <property type="entry name" value="S-2-haloacid_dehalogenase"/>
</dbReference>
<dbReference type="InterPro" id="IPR023198">
    <property type="entry name" value="PGP-like_dom2"/>
</dbReference>
<comment type="similarity">
    <text evidence="1">Belongs to the HAD-like hydrolase superfamily. S-2-haloalkanoic acid dehalogenase family.</text>
</comment>
<dbReference type="AlphaFoldDB" id="M7SDF1"/>
<dbReference type="HOGENOM" id="CLU_045011_3_0_1"/>
<dbReference type="eggNOG" id="ENOG502SIF8">
    <property type="taxonomic scope" value="Eukaryota"/>
</dbReference>
<keyword evidence="4" id="KW-1185">Reference proteome</keyword>
<dbReference type="GO" id="GO:0016791">
    <property type="term" value="F:phosphatase activity"/>
    <property type="evidence" value="ECO:0007669"/>
    <property type="project" value="UniProtKB-ARBA"/>
</dbReference>
<sequence>MAQTGSLRPTQVVTQQQQRRVKAVFFDFMGTCLDWHSSVISTLPQAIPESVRSAMALDWRQEFFDELHARSRQGVAPEDIDVTHRRTLLRILEREPYKDHRHCFFVQGLPEDSDVRESPTVDEVVGSWHSMAAWPDVLPALLALKRDLGLELFVLANGTTRLQLDLVKSSGLGEAFDMLFSSELLGVYKPAPESYNKALDLVRVEPESAVMVAAHAYDTRAARALGFKTVYVYRWTDDRNENMELVKRENDYFLGEGGMRDLFRAIKSLS</sequence>
<dbReference type="Gene3D" id="1.10.150.240">
    <property type="entry name" value="Putative phosphatase, domain 2"/>
    <property type="match status" value="1"/>
</dbReference>
<dbReference type="NCBIfam" id="TIGR01428">
    <property type="entry name" value="HAD_type_II"/>
    <property type="match status" value="1"/>
</dbReference>
<dbReference type="InterPro" id="IPR006328">
    <property type="entry name" value="2-HAD"/>
</dbReference>
<evidence type="ECO:0000313" key="3">
    <source>
        <dbReference type="EMBL" id="EMR62187.1"/>
    </source>
</evidence>
<reference evidence="4" key="1">
    <citation type="journal article" date="2013" name="Genome Announc.">
        <title>Draft genome sequence of the grapevine dieback fungus Eutypa lata UCR-EL1.</title>
        <authorList>
            <person name="Blanco-Ulate B."/>
            <person name="Rolshausen P.E."/>
            <person name="Cantu D."/>
        </authorList>
    </citation>
    <scope>NUCLEOTIDE SEQUENCE [LARGE SCALE GENOMIC DNA]</scope>
    <source>
        <strain evidence="4">UCR-EL1</strain>
    </source>
</reference>
<dbReference type="Pfam" id="PF00702">
    <property type="entry name" value="Hydrolase"/>
    <property type="match status" value="1"/>
</dbReference>
<dbReference type="GO" id="GO:0019120">
    <property type="term" value="F:hydrolase activity, acting on acid halide bonds, in C-halide compounds"/>
    <property type="evidence" value="ECO:0007669"/>
    <property type="project" value="InterPro"/>
</dbReference>
<dbReference type="OrthoDB" id="2363873at2759"/>
<dbReference type="EMBL" id="KB707482">
    <property type="protein sequence ID" value="EMR62187.1"/>
    <property type="molecule type" value="Genomic_DNA"/>
</dbReference>
<evidence type="ECO:0000256" key="2">
    <source>
        <dbReference type="ARBA" id="ARBA00022801"/>
    </source>
</evidence>
<dbReference type="NCBIfam" id="TIGR01493">
    <property type="entry name" value="HAD-SF-IA-v2"/>
    <property type="match status" value="1"/>
</dbReference>
<keyword evidence="2" id="KW-0378">Hydrolase</keyword>
<dbReference type="Gene3D" id="3.40.50.1000">
    <property type="entry name" value="HAD superfamily/HAD-like"/>
    <property type="match status" value="1"/>
</dbReference>
<proteinExistence type="inferred from homology"/>
<dbReference type="KEGG" id="ela:UCREL1_10867"/>
<organism evidence="3 4">
    <name type="scientific">Eutypa lata (strain UCR-EL1)</name>
    <name type="common">Grapevine dieback disease fungus</name>
    <name type="synonym">Eutypa armeniacae</name>
    <dbReference type="NCBI Taxonomy" id="1287681"/>
    <lineage>
        <taxon>Eukaryota</taxon>
        <taxon>Fungi</taxon>
        <taxon>Dikarya</taxon>
        <taxon>Ascomycota</taxon>
        <taxon>Pezizomycotina</taxon>
        <taxon>Sordariomycetes</taxon>
        <taxon>Xylariomycetidae</taxon>
        <taxon>Xylariales</taxon>
        <taxon>Diatrypaceae</taxon>
        <taxon>Eutypa</taxon>
    </lineage>
</organism>
<dbReference type="InterPro" id="IPR006439">
    <property type="entry name" value="HAD-SF_hydro_IA"/>
</dbReference>
<accession>M7SDF1</accession>
<dbReference type="SFLD" id="SFLDG01129">
    <property type="entry name" value="C1.5:_HAD__Beta-PGM__Phosphata"/>
    <property type="match status" value="1"/>
</dbReference>
<protein>
    <submittedName>
        <fullName evidence="3">Putative haloacid dehalogenase protein</fullName>
    </submittedName>
</protein>
<dbReference type="PRINTS" id="PR00413">
    <property type="entry name" value="HADHALOGNASE"/>
</dbReference>
<dbReference type="InterPro" id="IPR023214">
    <property type="entry name" value="HAD_sf"/>
</dbReference>
<dbReference type="OMA" id="DLMGTCT"/>
<dbReference type="SFLD" id="SFLDS00003">
    <property type="entry name" value="Haloacid_Dehalogenase"/>
    <property type="match status" value="1"/>
</dbReference>